<dbReference type="EMBL" id="JOJR01000042">
    <property type="protein sequence ID" value="RCN48856.1"/>
    <property type="molecule type" value="Genomic_DNA"/>
</dbReference>
<dbReference type="SMART" id="SM00473">
    <property type="entry name" value="PAN_AP"/>
    <property type="match status" value="2"/>
</dbReference>
<feature type="chain" id="PRO_5016613661" evidence="1">
    <location>
        <begin position="21"/>
        <end position="268"/>
    </location>
</feature>
<dbReference type="InterPro" id="IPR052774">
    <property type="entry name" value="Celegans_DevNeuronal_Protein"/>
</dbReference>
<comment type="caution">
    <text evidence="3">The sequence shown here is derived from an EMBL/GenBank/DDBJ whole genome shotgun (WGS) entry which is preliminary data.</text>
</comment>
<dbReference type="PANTHER" id="PTHR47327">
    <property type="entry name" value="FI18240P1-RELATED"/>
    <property type="match status" value="1"/>
</dbReference>
<evidence type="ECO:0000313" key="3">
    <source>
        <dbReference type="EMBL" id="RCN48856.1"/>
    </source>
</evidence>
<dbReference type="AlphaFoldDB" id="A0A368GWX4"/>
<proteinExistence type="predicted"/>
<sequence length="268" mass="30075">MADELCVFLALLLMSGMVDSLHTSFVVESSSVVRGSVLSQFNVDSLRECSARCLNETDCGGFNYLTKSDDKAHCLLIDVKKPAKEVELPLPEAVLYSGMKIHLNEACSHRTFAFGRLVHLETISKELVLLSENVQSLEACLVKCQERSDCRAAQFHRHNSSCDLLQASPSTVYNMKNHFAYSDNRDIYENNCLEEMCLLVLTVVTVPMSSSRCSFMRVNAAGLTDFYDEVISDVTDAEDCERKCIAREKVGDPCRFVYYYTVGFYGLQ</sequence>
<dbReference type="GO" id="GO:0009653">
    <property type="term" value="P:anatomical structure morphogenesis"/>
    <property type="evidence" value="ECO:0007669"/>
    <property type="project" value="TreeGrafter"/>
</dbReference>
<dbReference type="PROSITE" id="PS50948">
    <property type="entry name" value="PAN"/>
    <property type="match status" value="3"/>
</dbReference>
<organism evidence="3 4">
    <name type="scientific">Ancylostoma caninum</name>
    <name type="common">Dog hookworm</name>
    <dbReference type="NCBI Taxonomy" id="29170"/>
    <lineage>
        <taxon>Eukaryota</taxon>
        <taxon>Metazoa</taxon>
        <taxon>Ecdysozoa</taxon>
        <taxon>Nematoda</taxon>
        <taxon>Chromadorea</taxon>
        <taxon>Rhabditida</taxon>
        <taxon>Rhabditina</taxon>
        <taxon>Rhabditomorpha</taxon>
        <taxon>Strongyloidea</taxon>
        <taxon>Ancylostomatidae</taxon>
        <taxon>Ancylostomatinae</taxon>
        <taxon>Ancylostoma</taxon>
    </lineage>
</organism>
<gene>
    <name evidence="3" type="ORF">ANCCAN_05140</name>
</gene>
<dbReference type="PANTHER" id="PTHR47327:SF17">
    <property type="entry name" value="CUTICLIN-LIKE"/>
    <property type="match status" value="1"/>
</dbReference>
<dbReference type="InterPro" id="IPR003609">
    <property type="entry name" value="Pan_app"/>
</dbReference>
<feature type="domain" description="Apple" evidence="2">
    <location>
        <begin position="6"/>
        <end position="100"/>
    </location>
</feature>
<accession>A0A368GWX4</accession>
<dbReference type="SUPFAM" id="SSF57414">
    <property type="entry name" value="Hairpin loop containing domain-like"/>
    <property type="match status" value="3"/>
</dbReference>
<name>A0A368GWX4_ANCCA</name>
<feature type="domain" description="Apple" evidence="2">
    <location>
        <begin position="213"/>
        <end position="268"/>
    </location>
</feature>
<evidence type="ECO:0000259" key="2">
    <source>
        <dbReference type="PROSITE" id="PS50948"/>
    </source>
</evidence>
<reference evidence="3 4" key="1">
    <citation type="submission" date="2014-10" db="EMBL/GenBank/DDBJ databases">
        <title>Draft genome of the hookworm Ancylostoma caninum.</title>
        <authorList>
            <person name="Mitreva M."/>
        </authorList>
    </citation>
    <scope>NUCLEOTIDE SEQUENCE [LARGE SCALE GENOMIC DNA]</scope>
    <source>
        <strain evidence="3 4">Baltimore</strain>
    </source>
</reference>
<dbReference type="Gene3D" id="3.50.4.10">
    <property type="entry name" value="Hepatocyte Growth Factor"/>
    <property type="match status" value="2"/>
</dbReference>
<feature type="domain" description="Apple" evidence="2">
    <location>
        <begin position="107"/>
        <end position="192"/>
    </location>
</feature>
<keyword evidence="1" id="KW-0732">Signal</keyword>
<dbReference type="STRING" id="29170.A0A368GWX4"/>
<protein>
    <submittedName>
        <fullName evidence="3">PAN domain protein</fullName>
    </submittedName>
</protein>
<dbReference type="Pfam" id="PF00024">
    <property type="entry name" value="PAN_1"/>
    <property type="match status" value="3"/>
</dbReference>
<dbReference type="OrthoDB" id="5855871at2759"/>
<keyword evidence="4" id="KW-1185">Reference proteome</keyword>
<feature type="signal peptide" evidence="1">
    <location>
        <begin position="1"/>
        <end position="20"/>
    </location>
</feature>
<evidence type="ECO:0000256" key="1">
    <source>
        <dbReference type="SAM" id="SignalP"/>
    </source>
</evidence>
<dbReference type="Proteomes" id="UP000252519">
    <property type="component" value="Unassembled WGS sequence"/>
</dbReference>
<evidence type="ECO:0000313" key="4">
    <source>
        <dbReference type="Proteomes" id="UP000252519"/>
    </source>
</evidence>